<dbReference type="RefSeq" id="WP_145818197.1">
    <property type="nucleotide sequence ID" value="NZ_AP023438.1"/>
</dbReference>
<name>A0A562WG93_9ACTN</name>
<keyword evidence="2" id="KW-1185">Reference proteome</keyword>
<sequence>MAARPGPERAELVEMLAELTNKPASEVPERLGSMELAWLVHLVEQRYDTRLDLTDDQLAGIRTVDDAQEVFRACLTAPADG</sequence>
<comment type="caution">
    <text evidence="1">The sequence shown here is derived from an EMBL/GenBank/DDBJ whole genome shotgun (WGS) entry which is preliminary data.</text>
</comment>
<evidence type="ECO:0000313" key="2">
    <source>
        <dbReference type="Proteomes" id="UP000319728"/>
    </source>
</evidence>
<protein>
    <recommendedName>
        <fullName evidence="3">Acyl carrier protein</fullName>
    </recommendedName>
</protein>
<dbReference type="OrthoDB" id="3873684at2"/>
<evidence type="ECO:0008006" key="3">
    <source>
        <dbReference type="Google" id="ProtNLM"/>
    </source>
</evidence>
<organism evidence="1 2">
    <name type="scientific">Micromonospora sagamiensis</name>
    <dbReference type="NCBI Taxonomy" id="47875"/>
    <lineage>
        <taxon>Bacteria</taxon>
        <taxon>Bacillati</taxon>
        <taxon>Actinomycetota</taxon>
        <taxon>Actinomycetes</taxon>
        <taxon>Micromonosporales</taxon>
        <taxon>Micromonosporaceae</taxon>
        <taxon>Micromonospora</taxon>
    </lineage>
</organism>
<dbReference type="AlphaFoldDB" id="A0A562WG93"/>
<proteinExistence type="predicted"/>
<dbReference type="EMBL" id="VLLP01000001">
    <property type="protein sequence ID" value="TWJ29339.1"/>
    <property type="molecule type" value="Genomic_DNA"/>
</dbReference>
<gene>
    <name evidence="1" type="ORF">JD81_02849</name>
</gene>
<reference evidence="1 2" key="1">
    <citation type="submission" date="2019-07" db="EMBL/GenBank/DDBJ databases">
        <title>R&amp;d 2014.</title>
        <authorList>
            <person name="Klenk H.-P."/>
        </authorList>
    </citation>
    <scope>NUCLEOTIDE SEQUENCE [LARGE SCALE GENOMIC DNA]</scope>
    <source>
        <strain evidence="1 2">DSM 43912</strain>
    </source>
</reference>
<accession>A0A562WG93</accession>
<dbReference type="Proteomes" id="UP000319728">
    <property type="component" value="Unassembled WGS sequence"/>
</dbReference>
<evidence type="ECO:0000313" key="1">
    <source>
        <dbReference type="EMBL" id="TWJ29339.1"/>
    </source>
</evidence>